<name>A0A7S0UHQ1_9STRA</name>
<reference evidence="2" key="1">
    <citation type="submission" date="2021-01" db="EMBL/GenBank/DDBJ databases">
        <authorList>
            <person name="Corre E."/>
            <person name="Pelletier E."/>
            <person name="Niang G."/>
            <person name="Scheremetjew M."/>
            <person name="Finn R."/>
            <person name="Kale V."/>
            <person name="Holt S."/>
            <person name="Cochrane G."/>
            <person name="Meng A."/>
            <person name="Brown T."/>
            <person name="Cohen L."/>
        </authorList>
    </citation>
    <scope>NUCLEOTIDE SEQUENCE</scope>
    <source>
        <strain evidence="2">UNC1205</strain>
    </source>
</reference>
<gene>
    <name evidence="2" type="ORF">PDEL1432_LOCUS2412</name>
</gene>
<proteinExistence type="predicted"/>
<organism evidence="2">
    <name type="scientific">Pseudo-nitzschia delicatissima</name>
    <dbReference type="NCBI Taxonomy" id="44447"/>
    <lineage>
        <taxon>Eukaryota</taxon>
        <taxon>Sar</taxon>
        <taxon>Stramenopiles</taxon>
        <taxon>Ochrophyta</taxon>
        <taxon>Bacillariophyta</taxon>
        <taxon>Bacillariophyceae</taxon>
        <taxon>Bacillariophycidae</taxon>
        <taxon>Bacillariales</taxon>
        <taxon>Bacillariaceae</taxon>
        <taxon>Pseudo-nitzschia</taxon>
    </lineage>
</organism>
<feature type="chain" id="PRO_5030623182" evidence="1">
    <location>
        <begin position="23"/>
        <end position="133"/>
    </location>
</feature>
<dbReference type="EMBL" id="HBFL01003404">
    <property type="protein sequence ID" value="CAD8762372.1"/>
    <property type="molecule type" value="Transcribed_RNA"/>
</dbReference>
<feature type="signal peptide" evidence="1">
    <location>
        <begin position="1"/>
        <end position="22"/>
    </location>
</feature>
<sequence length="133" mass="14567">MNTIFSFTTFLLLLVFITQTHARTICVELPMSPSSLACVQMTHEEGTTCIINDKVVGQEDCSIAATKGKKSPKRIVKKMAQFVAGLPVAALGVAKHLVVNVGMGIDFAKTTTTEATRLQIREFQTSMIRYSIE</sequence>
<evidence type="ECO:0000313" key="2">
    <source>
        <dbReference type="EMBL" id="CAD8762372.1"/>
    </source>
</evidence>
<keyword evidence="1" id="KW-0732">Signal</keyword>
<accession>A0A7S0UHQ1</accession>
<dbReference type="AlphaFoldDB" id="A0A7S0UHQ1"/>
<evidence type="ECO:0000256" key="1">
    <source>
        <dbReference type="SAM" id="SignalP"/>
    </source>
</evidence>
<protein>
    <submittedName>
        <fullName evidence="2">Uncharacterized protein</fullName>
    </submittedName>
</protein>